<proteinExistence type="predicted"/>
<feature type="compositionally biased region" description="Basic and acidic residues" evidence="2">
    <location>
        <begin position="83"/>
        <end position="99"/>
    </location>
</feature>
<protein>
    <submittedName>
        <fullName evidence="3">Uncharacterized protein</fullName>
    </submittedName>
</protein>
<gene>
    <name evidence="3" type="ORF">PACLA_8A078577</name>
</gene>
<feature type="coiled-coil region" evidence="1">
    <location>
        <begin position="241"/>
        <end position="296"/>
    </location>
</feature>
<keyword evidence="1" id="KW-0175">Coiled coil</keyword>
<comment type="caution">
    <text evidence="3">The sequence shown here is derived from an EMBL/GenBank/DDBJ whole genome shotgun (WGS) entry which is preliminary data.</text>
</comment>
<feature type="compositionally biased region" description="Basic and acidic residues" evidence="2">
    <location>
        <begin position="134"/>
        <end position="144"/>
    </location>
</feature>
<dbReference type="AlphaFoldDB" id="A0A7D9I5D7"/>
<feature type="compositionally biased region" description="Polar residues" evidence="2">
    <location>
        <begin position="124"/>
        <end position="133"/>
    </location>
</feature>
<sequence length="443" mass="50845">MEATAIISEIDITEQDNSLESTKLSDKTESDENSLAQIGKYEDQNSESNFGGDLSCVAQIPINEDMKTAKSVEDVSSLNNENCEDHEMFSESNSKKELTLESETSNETIKSVPEFQFAEHDLSNESNRSTNRTENSETKSENVLHEDLHVMSRNFNELTEMEVQNEQTEAASLKTLKPESGTKTAERLNKKFTILHEDEFSDSEKDSVDISMVSLLRSTIGELERALRDSRMLIKTRDEDIASLRKEVEKGREQIHKEQLKWQRKCAVVDGRGREIQELKKKLLDSEKTVDELSERIKEFESPCSESDDIVACCSSMKELLELKMELVEKDEIIKEIQKNNPEDVLENAMVSAQGWKAKEKREKAAESDQHNQLKLKFLRDAFFYFMIDFHSEEQIKAILAVLSYGDQREDVIHQAYRMRQRGKKFAVKEVSSRGLAFLHEES</sequence>
<dbReference type="Proteomes" id="UP001152795">
    <property type="component" value="Unassembled WGS sequence"/>
</dbReference>
<evidence type="ECO:0000313" key="4">
    <source>
        <dbReference type="Proteomes" id="UP001152795"/>
    </source>
</evidence>
<evidence type="ECO:0000256" key="2">
    <source>
        <dbReference type="SAM" id="MobiDB-lite"/>
    </source>
</evidence>
<evidence type="ECO:0000256" key="1">
    <source>
        <dbReference type="SAM" id="Coils"/>
    </source>
</evidence>
<evidence type="ECO:0000313" key="3">
    <source>
        <dbReference type="EMBL" id="CAB3996979.1"/>
    </source>
</evidence>
<dbReference type="OrthoDB" id="5983382at2759"/>
<feature type="coiled-coil region" evidence="1">
    <location>
        <begin position="320"/>
        <end position="377"/>
    </location>
</feature>
<keyword evidence="4" id="KW-1185">Reference proteome</keyword>
<reference evidence="3" key="1">
    <citation type="submission" date="2020-04" db="EMBL/GenBank/DDBJ databases">
        <authorList>
            <person name="Alioto T."/>
            <person name="Alioto T."/>
            <person name="Gomez Garrido J."/>
        </authorList>
    </citation>
    <scope>NUCLEOTIDE SEQUENCE</scope>
    <source>
        <strain evidence="3">A484AB</strain>
    </source>
</reference>
<accession>A0A7D9I5D7</accession>
<organism evidence="3 4">
    <name type="scientific">Paramuricea clavata</name>
    <name type="common">Red gorgonian</name>
    <name type="synonym">Violescent sea-whip</name>
    <dbReference type="NCBI Taxonomy" id="317549"/>
    <lineage>
        <taxon>Eukaryota</taxon>
        <taxon>Metazoa</taxon>
        <taxon>Cnidaria</taxon>
        <taxon>Anthozoa</taxon>
        <taxon>Octocorallia</taxon>
        <taxon>Malacalcyonacea</taxon>
        <taxon>Plexauridae</taxon>
        <taxon>Paramuricea</taxon>
    </lineage>
</organism>
<feature type="region of interest" description="Disordered" evidence="2">
    <location>
        <begin position="80"/>
        <end position="144"/>
    </location>
</feature>
<name>A0A7D9I5D7_PARCT</name>
<dbReference type="EMBL" id="CACRXK020002992">
    <property type="protein sequence ID" value="CAB3996979.1"/>
    <property type="molecule type" value="Genomic_DNA"/>
</dbReference>